<sequence length="420" mass="48382">MASFHFSAQIIGRSKGRSALAAAAYRSASLLRDEGTGQEYDYRRRHGVVHSEVLLPDGAAPWLADRQKLWNYVQKIERRRDAQLCREFNLALPHELTDAERRELAQTFVRSAFVARGMVADLAIHAPTDNDLRNHHAHVMVTLRKATGQGLYRVKTREWNSDALLREWRGAWAALQNRYLERGLHPARVDHRTLAEQRADASRRGDHVAAAALERQPEIHVGPRAQNAARRGAAVPSQARQQNLRRPKDGTWRSSRAGEKRKRTVDYRRIDRGNRAAFNAQRGAHAASKMTRMVETTQRRNARLRRIEARTNQEIYAIKQALWELREASSRSAWQRLAPAHRQAREAYLARRFSHFQRRSQLLRLLLGRADRILAGLFQVHTHALRRSRILNERSLTLRGGATLRPAQRPGLKLRLWHED</sequence>
<dbReference type="NCBIfam" id="NF041496">
    <property type="entry name" value="MobQ"/>
    <property type="match status" value="1"/>
</dbReference>
<evidence type="ECO:0000259" key="4">
    <source>
        <dbReference type="Pfam" id="PF03389"/>
    </source>
</evidence>
<dbReference type="RefSeq" id="WP_193316448.1">
    <property type="nucleotide sequence ID" value="NZ_WEKV01000013.1"/>
</dbReference>
<comment type="similarity">
    <text evidence="1">Belongs to the MobA/MobL family.</text>
</comment>
<dbReference type="AlphaFoldDB" id="A0A833MW93"/>
<evidence type="ECO:0000313" key="6">
    <source>
        <dbReference type="Proteomes" id="UP000469949"/>
    </source>
</evidence>
<dbReference type="Pfam" id="PF03389">
    <property type="entry name" value="MobA_MobL"/>
    <property type="match status" value="1"/>
</dbReference>
<dbReference type="InterPro" id="IPR005053">
    <property type="entry name" value="MobA_MobL"/>
</dbReference>
<organism evidence="5 6">
    <name type="scientific">Methylorubrum populi</name>
    <dbReference type="NCBI Taxonomy" id="223967"/>
    <lineage>
        <taxon>Bacteria</taxon>
        <taxon>Pseudomonadati</taxon>
        <taxon>Pseudomonadota</taxon>
        <taxon>Alphaproteobacteria</taxon>
        <taxon>Hyphomicrobiales</taxon>
        <taxon>Methylobacteriaceae</taxon>
        <taxon>Methylorubrum</taxon>
    </lineage>
</organism>
<accession>A0A833MW93</accession>
<dbReference type="Gene3D" id="3.30.930.30">
    <property type="match status" value="1"/>
</dbReference>
<keyword evidence="2" id="KW-0184">Conjugation</keyword>
<evidence type="ECO:0000256" key="3">
    <source>
        <dbReference type="SAM" id="MobiDB-lite"/>
    </source>
</evidence>
<dbReference type="Proteomes" id="UP000469949">
    <property type="component" value="Unassembled WGS sequence"/>
</dbReference>
<evidence type="ECO:0000256" key="2">
    <source>
        <dbReference type="ARBA" id="ARBA00022971"/>
    </source>
</evidence>
<gene>
    <name evidence="5" type="ORF">F8B43_3432</name>
</gene>
<evidence type="ECO:0000313" key="5">
    <source>
        <dbReference type="EMBL" id="KAB7784077.1"/>
    </source>
</evidence>
<name>A0A833MW93_9HYPH</name>
<comment type="caution">
    <text evidence="5">The sequence shown here is derived from an EMBL/GenBank/DDBJ whole genome shotgun (WGS) entry which is preliminary data.</text>
</comment>
<reference evidence="5 6" key="1">
    <citation type="submission" date="2019-10" db="EMBL/GenBank/DDBJ databases">
        <title>Draft Genome Sequence of the Caffeine Degrading Methylotroph Methylorubrum populi PINKEL.</title>
        <authorList>
            <person name="Dawson S.C."/>
            <person name="Zhang X."/>
            <person name="Wright M.E."/>
            <person name="Sharma G."/>
            <person name="Langner J.T."/>
            <person name="Ditty J.L."/>
            <person name="Subuyuj G.A."/>
        </authorList>
    </citation>
    <scope>NUCLEOTIDE SEQUENCE [LARGE SCALE GENOMIC DNA]</scope>
    <source>
        <strain evidence="5 6">Pinkel</strain>
    </source>
</reference>
<feature type="domain" description="MobA/MobL protein" evidence="4">
    <location>
        <begin position="17"/>
        <end position="202"/>
    </location>
</feature>
<evidence type="ECO:0000256" key="1">
    <source>
        <dbReference type="ARBA" id="ARBA00010873"/>
    </source>
</evidence>
<dbReference type="EMBL" id="WEKV01000013">
    <property type="protein sequence ID" value="KAB7784077.1"/>
    <property type="molecule type" value="Genomic_DNA"/>
</dbReference>
<protein>
    <submittedName>
        <fullName evidence="5">Mobilization protein MobA Conjugal transfer protein TraA</fullName>
    </submittedName>
</protein>
<feature type="region of interest" description="Disordered" evidence="3">
    <location>
        <begin position="223"/>
        <end position="263"/>
    </location>
</feature>
<proteinExistence type="inferred from homology"/>